<feature type="compositionally biased region" description="Gly residues" evidence="1">
    <location>
        <begin position="204"/>
        <end position="216"/>
    </location>
</feature>
<feature type="compositionally biased region" description="Basic and acidic residues" evidence="1">
    <location>
        <begin position="69"/>
        <end position="80"/>
    </location>
</feature>
<dbReference type="Proteomes" id="UP001498476">
    <property type="component" value="Unassembled WGS sequence"/>
</dbReference>
<proteinExistence type="predicted"/>
<dbReference type="PANTHER" id="PTHR38166:SF1">
    <property type="entry name" value="C2H2-TYPE DOMAIN-CONTAINING PROTEIN"/>
    <property type="match status" value="1"/>
</dbReference>
<comment type="caution">
    <text evidence="2">The sequence shown here is derived from an EMBL/GenBank/DDBJ whole genome shotgun (WGS) entry which is preliminary data.</text>
</comment>
<evidence type="ECO:0000313" key="3">
    <source>
        <dbReference type="Proteomes" id="UP001498476"/>
    </source>
</evidence>
<evidence type="ECO:0000313" key="2">
    <source>
        <dbReference type="EMBL" id="KAK7417720.1"/>
    </source>
</evidence>
<evidence type="ECO:0008006" key="4">
    <source>
        <dbReference type="Google" id="ProtNLM"/>
    </source>
</evidence>
<feature type="region of interest" description="Disordered" evidence="1">
    <location>
        <begin position="69"/>
        <end position="90"/>
    </location>
</feature>
<protein>
    <recommendedName>
        <fullName evidence="4">C2H2-type domain-containing protein</fullName>
    </recommendedName>
</protein>
<feature type="compositionally biased region" description="Low complexity" evidence="1">
    <location>
        <begin position="231"/>
        <end position="244"/>
    </location>
</feature>
<sequence length="426" mass="47824">MLILRSTFVPLAVAAVALLLSIPTIHSLVTLLIYHPPPFLGFEPGILPTQSVAGNRAFRRKIAKLEKRGKVKEGATERRQAASSSILVTRRREESKPVTSPAYTTITSVPERFGACHYRREQAEDEALSRKPLGYFLFVNKAKRNSHLCIIISRICSLFCCRIRFSPTQAASRPTEHHAQPTERSYGRKRKSEGQDDRLEGGGRRLWGGNGDGNGNGNDNNGNGNGHDDSNGNNDGDGNNSNGGTRNQDSADNIEEEQPFMACPFYIFDDHRYFACGNFALKRAADVKQHLKRKHAMDKTMYCPKCYSTFGSSGSRDTHVQRCRIRDMREPDLLSATECKLLANMPRGQGEISQWFWMWDSLFPGYPRPESVYVKHGIAESALVLRRGKEPGATDRLIKLHRPFGIHLEKEASASIMKGMFEYIFD</sequence>
<name>A0ABR1H9D8_9HYPO</name>
<reference evidence="2 3" key="1">
    <citation type="journal article" date="2025" name="Microbiol. Resour. Announc.">
        <title>Draft genome sequences for Neonectria magnoliae and Neonectria punicea, canker pathogens of Liriodendron tulipifera and Acer saccharum in West Virginia.</title>
        <authorList>
            <person name="Petronek H.M."/>
            <person name="Kasson M.T."/>
            <person name="Metheny A.M."/>
            <person name="Stauder C.M."/>
            <person name="Lovett B."/>
            <person name="Lynch S.C."/>
            <person name="Garnas J.R."/>
            <person name="Kasson L.R."/>
            <person name="Stajich J.E."/>
        </authorList>
    </citation>
    <scope>NUCLEOTIDE SEQUENCE [LARGE SCALE GENOMIC DNA]</scope>
    <source>
        <strain evidence="2 3">NRRL 64653</strain>
    </source>
</reference>
<accession>A0ABR1H9D8</accession>
<keyword evidence="3" id="KW-1185">Reference proteome</keyword>
<organism evidence="2 3">
    <name type="scientific">Neonectria punicea</name>
    <dbReference type="NCBI Taxonomy" id="979145"/>
    <lineage>
        <taxon>Eukaryota</taxon>
        <taxon>Fungi</taxon>
        <taxon>Dikarya</taxon>
        <taxon>Ascomycota</taxon>
        <taxon>Pezizomycotina</taxon>
        <taxon>Sordariomycetes</taxon>
        <taxon>Hypocreomycetidae</taxon>
        <taxon>Hypocreales</taxon>
        <taxon>Nectriaceae</taxon>
        <taxon>Neonectria</taxon>
    </lineage>
</organism>
<feature type="compositionally biased region" description="Basic and acidic residues" evidence="1">
    <location>
        <begin position="192"/>
        <end position="203"/>
    </location>
</feature>
<evidence type="ECO:0000256" key="1">
    <source>
        <dbReference type="SAM" id="MobiDB-lite"/>
    </source>
</evidence>
<feature type="region of interest" description="Disordered" evidence="1">
    <location>
        <begin position="169"/>
        <end position="250"/>
    </location>
</feature>
<dbReference type="PANTHER" id="PTHR38166">
    <property type="entry name" value="C2H2-TYPE DOMAIN-CONTAINING PROTEIN-RELATED"/>
    <property type="match status" value="1"/>
</dbReference>
<gene>
    <name evidence="2" type="ORF">QQX98_004376</name>
</gene>
<dbReference type="EMBL" id="JAZAVJ010000054">
    <property type="protein sequence ID" value="KAK7417720.1"/>
    <property type="molecule type" value="Genomic_DNA"/>
</dbReference>